<evidence type="ECO:0000256" key="2">
    <source>
        <dbReference type="ARBA" id="ARBA00009285"/>
    </source>
</evidence>
<dbReference type="PROSITE" id="PS51281">
    <property type="entry name" value="TAP_C"/>
    <property type="match status" value="1"/>
</dbReference>
<feature type="domain" description="TAP-C" evidence="10">
    <location>
        <begin position="568"/>
        <end position="623"/>
    </location>
</feature>
<feature type="compositionally biased region" description="Polar residues" evidence="8">
    <location>
        <begin position="555"/>
        <end position="568"/>
    </location>
</feature>
<dbReference type="GO" id="GO:0005737">
    <property type="term" value="C:cytoplasm"/>
    <property type="evidence" value="ECO:0007669"/>
    <property type="project" value="InterPro"/>
</dbReference>
<evidence type="ECO:0000259" key="10">
    <source>
        <dbReference type="PROSITE" id="PS51281"/>
    </source>
</evidence>
<dbReference type="InterPro" id="IPR015245">
    <property type="entry name" value="Tap_RNA-bd"/>
</dbReference>
<evidence type="ECO:0000256" key="4">
    <source>
        <dbReference type="ARBA" id="ARBA00022614"/>
    </source>
</evidence>
<dbReference type="SMART" id="SM00804">
    <property type="entry name" value="TAP_C"/>
    <property type="match status" value="1"/>
</dbReference>
<keyword evidence="6" id="KW-0509">mRNA transport</keyword>
<keyword evidence="5" id="KW-0677">Repeat</keyword>
<reference evidence="11" key="1">
    <citation type="submission" date="2021-02" db="EMBL/GenBank/DDBJ databases">
        <authorList>
            <person name="Nowell W R."/>
        </authorList>
    </citation>
    <scope>NUCLEOTIDE SEQUENCE</scope>
</reference>
<sequence>MSNRNNYFHGARHYTDPTPSRYNTKYNKRNGTKDYRPQPNRPRNGGDDVDTLMSLMDHHLPTNNNHIQESGSRGRGPRSTRGRHPTRSTPQLRHSQNNQTGWWRITIQQAGTIGKDRVMSTLKAHCPRQFQPYHYFIDSNTKAGVFFVNSQQDADMLKRANGKVEVQSLDILRIMVSRVTAPVPAIDVDIRPHFKDFLLNRRFDQQIFKLDLTNLADDEELSSLGIFPQFNKHAFIRDVVDIINKDLPMTRQLDLGSNNIMNLYEFRNLHLDNLVLLSVASNQLKNVDDFDNLKQLPNLAHIFIKNNPLTLSNNKRSTSSIDDIISIIQQKLPQLKRIDNAELKPAIRFATDFETTTLPKTIQHCVPSSMEAFLAKFIDEFYRLFDTDGRKDLHACYHDLCMLSLCITTAENSIISTRQYKYGALIYESRNLQRVIDDNKRFTLLRHGKTAVLDFLRVKFPLTKHDGNSFHVDVISTVNNRAVFTVNGLYRETDQGTNGPVRSFQRTFTCAQTSAGVLIIADHIMLCNATEAQISNMNRSSPPSSSSSSSSSSSQPVPNHTNSNTNDDIQNQMILKFSQESGMNIAYSRLCLQENNWQYDIAAQVFLDAKQNNKIPPEAFNKS</sequence>
<dbReference type="PROSITE" id="PS51450">
    <property type="entry name" value="LRR"/>
    <property type="match status" value="1"/>
</dbReference>
<dbReference type="Gene3D" id="3.10.450.50">
    <property type="match status" value="1"/>
</dbReference>
<feature type="region of interest" description="Disordered" evidence="8">
    <location>
        <begin position="536"/>
        <end position="568"/>
    </location>
</feature>
<name>A0A813MY72_9BILA</name>
<dbReference type="InterPro" id="IPR001611">
    <property type="entry name" value="Leu-rich_rpt"/>
</dbReference>
<dbReference type="InterPro" id="IPR030217">
    <property type="entry name" value="NXF_fam"/>
</dbReference>
<evidence type="ECO:0000313" key="12">
    <source>
        <dbReference type="EMBL" id="CAF0739523.1"/>
    </source>
</evidence>
<dbReference type="EMBL" id="CAJNOM010000004">
    <property type="protein sequence ID" value="CAF0749388.1"/>
    <property type="molecule type" value="Genomic_DNA"/>
</dbReference>
<keyword evidence="3" id="KW-0813">Transport</keyword>
<keyword evidence="7" id="KW-0539">Nucleus</keyword>
<comment type="similarity">
    <text evidence="2">Belongs to the NXF family.</text>
</comment>
<dbReference type="InterPro" id="IPR002075">
    <property type="entry name" value="NTF2_dom"/>
</dbReference>
<feature type="compositionally biased region" description="Low complexity" evidence="8">
    <location>
        <begin position="540"/>
        <end position="554"/>
    </location>
</feature>
<comment type="subcellular location">
    <subcellularLocation>
        <location evidence="1">Nucleus</location>
        <location evidence="1">Nucleoplasm</location>
    </subcellularLocation>
</comment>
<dbReference type="Pfam" id="PF24048">
    <property type="entry name" value="LRR_NXF1-5"/>
    <property type="match status" value="1"/>
</dbReference>
<dbReference type="Gene3D" id="3.80.10.10">
    <property type="entry name" value="Ribonuclease Inhibitor"/>
    <property type="match status" value="1"/>
</dbReference>
<dbReference type="Proteomes" id="UP000663832">
    <property type="component" value="Unassembled WGS sequence"/>
</dbReference>
<dbReference type="Pfam" id="PF03943">
    <property type="entry name" value="TAP_C"/>
    <property type="match status" value="1"/>
</dbReference>
<keyword evidence="14" id="KW-1185">Reference proteome</keyword>
<dbReference type="PANTHER" id="PTHR10662">
    <property type="entry name" value="NUCLEAR RNA EXPORT FACTOR"/>
    <property type="match status" value="1"/>
</dbReference>
<dbReference type="Gene3D" id="3.30.70.330">
    <property type="match status" value="1"/>
</dbReference>
<evidence type="ECO:0000256" key="5">
    <source>
        <dbReference type="ARBA" id="ARBA00022737"/>
    </source>
</evidence>
<evidence type="ECO:0000256" key="8">
    <source>
        <dbReference type="SAM" id="MobiDB-lite"/>
    </source>
</evidence>
<proteinExistence type="inferred from homology"/>
<dbReference type="SUPFAM" id="SSF46934">
    <property type="entry name" value="UBA-like"/>
    <property type="match status" value="1"/>
</dbReference>
<dbReference type="SUPFAM" id="SSF54928">
    <property type="entry name" value="RNA-binding domain, RBD"/>
    <property type="match status" value="1"/>
</dbReference>
<dbReference type="FunFam" id="1.10.8.10:FF:000018">
    <property type="entry name" value="Nuclear RNA export factor 1"/>
    <property type="match status" value="1"/>
</dbReference>
<evidence type="ECO:0000256" key="6">
    <source>
        <dbReference type="ARBA" id="ARBA00022816"/>
    </source>
</evidence>
<dbReference type="CDD" id="cd14342">
    <property type="entry name" value="UBA_TAP-C"/>
    <property type="match status" value="1"/>
</dbReference>
<dbReference type="GO" id="GO:0003723">
    <property type="term" value="F:RNA binding"/>
    <property type="evidence" value="ECO:0007669"/>
    <property type="project" value="InterPro"/>
</dbReference>
<dbReference type="GO" id="GO:0016973">
    <property type="term" value="P:poly(A)+ mRNA export from nucleus"/>
    <property type="evidence" value="ECO:0007669"/>
    <property type="project" value="TreeGrafter"/>
</dbReference>
<dbReference type="InterPro" id="IPR012677">
    <property type="entry name" value="Nucleotide-bd_a/b_plait_sf"/>
</dbReference>
<dbReference type="InterPro" id="IPR057125">
    <property type="entry name" value="NXF1/2/3/5-like_LRR"/>
</dbReference>
<evidence type="ECO:0000256" key="1">
    <source>
        <dbReference type="ARBA" id="ARBA00004642"/>
    </source>
</evidence>
<gene>
    <name evidence="12" type="ORF">BJG266_LOCUS1749</name>
    <name evidence="13" type="ORF">QVE165_LOCUS1398</name>
    <name evidence="11" type="ORF">QVE165_LOCUS290</name>
</gene>
<feature type="compositionally biased region" description="Basic residues" evidence="8">
    <location>
        <begin position="75"/>
        <end position="86"/>
    </location>
</feature>
<dbReference type="Proteomes" id="UP000663877">
    <property type="component" value="Unassembled WGS sequence"/>
</dbReference>
<evidence type="ECO:0000313" key="11">
    <source>
        <dbReference type="EMBL" id="CAF0731357.1"/>
    </source>
</evidence>
<organism evidence="11 14">
    <name type="scientific">Adineta steineri</name>
    <dbReference type="NCBI Taxonomy" id="433720"/>
    <lineage>
        <taxon>Eukaryota</taxon>
        <taxon>Metazoa</taxon>
        <taxon>Spiralia</taxon>
        <taxon>Gnathifera</taxon>
        <taxon>Rotifera</taxon>
        <taxon>Eurotatoria</taxon>
        <taxon>Bdelloidea</taxon>
        <taxon>Adinetida</taxon>
        <taxon>Adinetidae</taxon>
        <taxon>Adineta</taxon>
    </lineage>
</organism>
<feature type="region of interest" description="Disordered" evidence="8">
    <location>
        <begin position="1"/>
        <end position="98"/>
    </location>
</feature>
<dbReference type="PROSITE" id="PS50177">
    <property type="entry name" value="NTF2_DOMAIN"/>
    <property type="match status" value="1"/>
</dbReference>
<dbReference type="Pfam" id="PF09162">
    <property type="entry name" value="Tap-RNA_bind"/>
    <property type="match status" value="1"/>
</dbReference>
<feature type="domain" description="NTF2" evidence="9">
    <location>
        <begin position="373"/>
        <end position="526"/>
    </location>
</feature>
<dbReference type="SUPFAM" id="SSF54427">
    <property type="entry name" value="NTF2-like"/>
    <property type="match status" value="1"/>
</dbReference>
<dbReference type="PANTHER" id="PTHR10662:SF22">
    <property type="entry name" value="NUCLEAR RNA EXPORT FACTOR 1"/>
    <property type="match status" value="1"/>
</dbReference>
<evidence type="ECO:0000259" key="9">
    <source>
        <dbReference type="PROSITE" id="PS50177"/>
    </source>
</evidence>
<dbReference type="EMBL" id="CAJNOM010000001">
    <property type="protein sequence ID" value="CAF0731357.1"/>
    <property type="molecule type" value="Genomic_DNA"/>
</dbReference>
<accession>A0A813MY72</accession>
<keyword evidence="4" id="KW-0433">Leucine-rich repeat</keyword>
<dbReference type="Gene3D" id="1.10.8.10">
    <property type="entry name" value="DNA helicase RuvA subunit, C-terminal domain"/>
    <property type="match status" value="1"/>
</dbReference>
<dbReference type="InterPro" id="IPR035979">
    <property type="entry name" value="RBD_domain_sf"/>
</dbReference>
<dbReference type="InterPro" id="IPR009060">
    <property type="entry name" value="UBA-like_sf"/>
</dbReference>
<dbReference type="InterPro" id="IPR032710">
    <property type="entry name" value="NTF2-like_dom_sf"/>
</dbReference>
<comment type="caution">
    <text evidence="11">The sequence shown here is derived from an EMBL/GenBank/DDBJ whole genome shotgun (WGS) entry which is preliminary data.</text>
</comment>
<dbReference type="OrthoDB" id="25872at2759"/>
<dbReference type="InterPro" id="IPR032675">
    <property type="entry name" value="LRR_dom_sf"/>
</dbReference>
<dbReference type="InterPro" id="IPR005637">
    <property type="entry name" value="TAP_C_dom"/>
</dbReference>
<dbReference type="GO" id="GO:0005654">
    <property type="term" value="C:nucleoplasm"/>
    <property type="evidence" value="ECO:0007669"/>
    <property type="project" value="UniProtKB-SubCell"/>
</dbReference>
<dbReference type="SUPFAM" id="SSF52058">
    <property type="entry name" value="L domain-like"/>
    <property type="match status" value="1"/>
</dbReference>
<protein>
    <submittedName>
        <fullName evidence="11">Uncharacterized protein</fullName>
    </submittedName>
</protein>
<evidence type="ECO:0000256" key="3">
    <source>
        <dbReference type="ARBA" id="ARBA00022448"/>
    </source>
</evidence>
<evidence type="ECO:0000313" key="13">
    <source>
        <dbReference type="EMBL" id="CAF0749388.1"/>
    </source>
</evidence>
<dbReference type="AlphaFoldDB" id="A0A813MY72"/>
<dbReference type="Pfam" id="PF22602">
    <property type="entry name" value="NXF_NTF2"/>
    <property type="match status" value="1"/>
</dbReference>
<evidence type="ECO:0000313" key="14">
    <source>
        <dbReference type="Proteomes" id="UP000663832"/>
    </source>
</evidence>
<dbReference type="InterPro" id="IPR018222">
    <property type="entry name" value="Nuclear_transport_factor_2_euk"/>
</dbReference>
<evidence type="ECO:0000256" key="7">
    <source>
        <dbReference type="ARBA" id="ARBA00023242"/>
    </source>
</evidence>
<dbReference type="EMBL" id="CAJNOI010000004">
    <property type="protein sequence ID" value="CAF0739523.1"/>
    <property type="molecule type" value="Genomic_DNA"/>
</dbReference>